<evidence type="ECO:0000256" key="5">
    <source>
        <dbReference type="SAM" id="SignalP"/>
    </source>
</evidence>
<dbReference type="InterPro" id="IPR006664">
    <property type="entry name" value="OMP_bac"/>
</dbReference>
<dbReference type="EMBL" id="CP071517">
    <property type="protein sequence ID" value="QSX76187.1"/>
    <property type="molecule type" value="Genomic_DNA"/>
</dbReference>
<dbReference type="PROSITE" id="PS51123">
    <property type="entry name" value="OMPA_2"/>
    <property type="match status" value="1"/>
</dbReference>
<evidence type="ECO:0000256" key="1">
    <source>
        <dbReference type="ARBA" id="ARBA00004442"/>
    </source>
</evidence>
<dbReference type="Gene3D" id="3.30.1330.60">
    <property type="entry name" value="OmpA-like domain"/>
    <property type="match status" value="1"/>
</dbReference>
<accession>A0ABX7RFL9</accession>
<sequence length="263" mass="26748">MKTSKPQNMMLATALVTILAATSAFAADGDKSKIKGLITAVDGNTLTVKDGNNAVQTITVSPDTKLKKTKGLTGVIHSKVEPGALIPGLPISADVVAAGSGFNATEISFKSEDFKTAQQVEAGVAPTSALANANAQRIDDFGTYEALATAEVLFASGSSKISAKGKADLDALAAKAKETKNYQIVMQGFTDSTGNPEANQRLSTARGAAVANYLRQQGGLQPGRVRAPAGMGVAADAGSGSNANARKVDVKLVVDKGVQGGAK</sequence>
<dbReference type="InterPro" id="IPR006665">
    <property type="entry name" value="OmpA-like"/>
</dbReference>
<dbReference type="InterPro" id="IPR036737">
    <property type="entry name" value="OmpA-like_sf"/>
</dbReference>
<dbReference type="InterPro" id="IPR050330">
    <property type="entry name" value="Bact_OuterMem_StrucFunc"/>
</dbReference>
<evidence type="ECO:0000259" key="6">
    <source>
        <dbReference type="PROSITE" id="PS51123"/>
    </source>
</evidence>
<feature type="signal peptide" evidence="5">
    <location>
        <begin position="1"/>
        <end position="26"/>
    </location>
</feature>
<dbReference type="Proteomes" id="UP000663400">
    <property type="component" value="Chromosome"/>
</dbReference>
<keyword evidence="5" id="KW-0732">Signal</keyword>
<keyword evidence="8" id="KW-1185">Reference proteome</keyword>
<keyword evidence="3" id="KW-0998">Cell outer membrane</keyword>
<feature type="chain" id="PRO_5046837974" evidence="5">
    <location>
        <begin position="27"/>
        <end position="263"/>
    </location>
</feature>
<evidence type="ECO:0000313" key="8">
    <source>
        <dbReference type="Proteomes" id="UP000663400"/>
    </source>
</evidence>
<protein>
    <submittedName>
        <fullName evidence="7">OmpA family protein</fullName>
    </submittedName>
</protein>
<evidence type="ECO:0000313" key="7">
    <source>
        <dbReference type="EMBL" id="QSX76187.1"/>
    </source>
</evidence>
<feature type="domain" description="OmpA-like" evidence="6">
    <location>
        <begin position="141"/>
        <end position="256"/>
    </location>
</feature>
<gene>
    <name evidence="7" type="ORF">HIV01_006760</name>
</gene>
<name>A0ABX7RFL9_9GAMM</name>
<comment type="subcellular location">
    <subcellularLocation>
        <location evidence="1">Cell outer membrane</location>
    </subcellularLocation>
</comment>
<organism evidence="7 8">
    <name type="scientific">Lysobacter arenosi</name>
    <dbReference type="NCBI Taxonomy" id="2795387"/>
    <lineage>
        <taxon>Bacteria</taxon>
        <taxon>Pseudomonadati</taxon>
        <taxon>Pseudomonadota</taxon>
        <taxon>Gammaproteobacteria</taxon>
        <taxon>Lysobacterales</taxon>
        <taxon>Lysobacteraceae</taxon>
        <taxon>Lysobacter</taxon>
    </lineage>
</organism>
<reference evidence="7 8" key="1">
    <citation type="submission" date="2021-02" db="EMBL/GenBank/DDBJ databases">
        <title>Lysobacter arenosi sp. nov., isolated from soil of gangwondo yeongwol, south Korea.</title>
        <authorList>
            <person name="Kim K.R."/>
            <person name="Kim K.H."/>
            <person name="Jeon C.O."/>
        </authorList>
    </citation>
    <scope>NUCLEOTIDE SEQUENCE [LARGE SCALE GENOMIC DNA]</scope>
    <source>
        <strain evidence="7 8">R7</strain>
    </source>
</reference>
<dbReference type="PANTHER" id="PTHR30329">
    <property type="entry name" value="STATOR ELEMENT OF FLAGELLAR MOTOR COMPLEX"/>
    <property type="match status" value="1"/>
</dbReference>
<proteinExistence type="predicted"/>
<dbReference type="RefSeq" id="WP_200605645.1">
    <property type="nucleotide sequence ID" value="NZ_CP071517.1"/>
</dbReference>
<evidence type="ECO:0000256" key="4">
    <source>
        <dbReference type="PROSITE-ProRule" id="PRU00473"/>
    </source>
</evidence>
<dbReference type="Pfam" id="PF00691">
    <property type="entry name" value="OmpA"/>
    <property type="match status" value="1"/>
</dbReference>
<keyword evidence="2 4" id="KW-0472">Membrane</keyword>
<dbReference type="PANTHER" id="PTHR30329:SF21">
    <property type="entry name" value="LIPOPROTEIN YIAD-RELATED"/>
    <property type="match status" value="1"/>
</dbReference>
<evidence type="ECO:0000256" key="2">
    <source>
        <dbReference type="ARBA" id="ARBA00023136"/>
    </source>
</evidence>
<evidence type="ECO:0000256" key="3">
    <source>
        <dbReference type="ARBA" id="ARBA00023237"/>
    </source>
</evidence>
<dbReference type="SUPFAM" id="SSF103088">
    <property type="entry name" value="OmpA-like"/>
    <property type="match status" value="1"/>
</dbReference>
<dbReference type="PRINTS" id="PR01021">
    <property type="entry name" value="OMPADOMAIN"/>
</dbReference>